<evidence type="ECO:0000313" key="2">
    <source>
        <dbReference type="Proteomes" id="UP000095472"/>
    </source>
</evidence>
<dbReference type="Proteomes" id="UP000095472">
    <property type="component" value="Chromosome"/>
</dbReference>
<evidence type="ECO:0000313" key="1">
    <source>
        <dbReference type="EMBL" id="XPM67422.1"/>
    </source>
</evidence>
<sequence>MKLQSGDELVGMDILPMSIVAKLAITENEEIDDDSEELPVLNGDGALGFSDHHQRLWEAGSRLPIPLAKSGG</sequence>
<dbReference type="EMBL" id="CP182909">
    <property type="protein sequence ID" value="XPM67422.1"/>
    <property type="molecule type" value="Genomic_DNA"/>
</dbReference>
<proteinExistence type="predicted"/>
<keyword evidence="2" id="KW-1185">Reference proteome</keyword>
<accession>A0ACD5H2Q1</accession>
<gene>
    <name evidence="1" type="ORF">BH720_023095</name>
</gene>
<organism evidence="1 2">
    <name type="scientific">Desertifilum tharense IPPAS B-1220</name>
    <dbReference type="NCBI Taxonomy" id="1781255"/>
    <lineage>
        <taxon>Bacteria</taxon>
        <taxon>Bacillati</taxon>
        <taxon>Cyanobacteriota</taxon>
        <taxon>Cyanophyceae</taxon>
        <taxon>Desertifilales</taxon>
        <taxon>Desertifilaceae</taxon>
        <taxon>Desertifilum</taxon>
    </lineage>
</organism>
<name>A0ACD5H2Q1_9CYAN</name>
<reference evidence="1 2" key="1">
    <citation type="journal article" date="2016" name="Genome Announc.">
        <title>Draft Genome Sequence of the Thermotolerant Cyanobacterium Desertifilum sp. IPPAS B-1220.</title>
        <authorList>
            <person name="Mironov K.S."/>
            <person name="Sinetova M.A."/>
            <person name="Bolatkhan K."/>
            <person name="Zayadan B.K."/>
            <person name="Ustinova V.V."/>
            <person name="Kupriyanova E.V."/>
            <person name="Skrypnik A.N."/>
            <person name="Gogoleva N.E."/>
            <person name="Gogolev Y.V."/>
            <person name="Los D.A."/>
        </authorList>
    </citation>
    <scope>NUCLEOTIDE SEQUENCE [LARGE SCALE GENOMIC DNA]</scope>
    <source>
        <strain evidence="1 2">IPPAS B-1220</strain>
    </source>
</reference>
<protein>
    <submittedName>
        <fullName evidence="1">Uncharacterized protein</fullName>
    </submittedName>
</protein>